<name>A0AAD6X798_9AGAR</name>
<dbReference type="Proteomes" id="UP001218188">
    <property type="component" value="Unassembled WGS sequence"/>
</dbReference>
<evidence type="ECO:0000313" key="2">
    <source>
        <dbReference type="Proteomes" id="UP001218188"/>
    </source>
</evidence>
<evidence type="ECO:0000313" key="1">
    <source>
        <dbReference type="EMBL" id="KAJ7037551.1"/>
    </source>
</evidence>
<gene>
    <name evidence="1" type="ORF">C8F04DRAFT_1393735</name>
</gene>
<keyword evidence="2" id="KW-1185">Reference proteome</keyword>
<sequence length="543" mass="59321">MTTIDAFRIFAYGFGRRFGADESEFLVVLGPSHNRRSFLHRPIVLRLSDLCVIELADNPHHHRGCLLGSQRQCIYNWPLYTGSGGCDGPQQSRDSTPLGVYLSGAALIDIANCWMHDLLSYDQRHRVSPNARYNIEAGSFDRRNELPDRVGSAANLMPMLYANTMSAVLNSRFHILGGRAHPHILDGDFGELGWCAERRDYFRSKLCLIGFPRKGEMGSGGHLEMKDVDRSQTFGANASVTELALAASTSTKLFVFTAACAAALGGVSLTPPFRSYCISVAALALTPPFSAKLLWVPGVPAVLALFPALVPAHTHCPLSSRHAATFTSHPFVLACPPATACATLVRPTLAVLWRALPYRLCARASSGCSFLSASPSTLLYPPHLPTPQPPPRNYALCRRSIPLPRFPLYARASFTATSASAPRAVYAHPPYVDPPAPAACICRLSNPALLGRHTRPPSTPTTYAHSVPVFPYSLLALLGPYRFLHVATIHIAIVTVDDTLRFKTLERTHRKPSTVFATDLIILSRNLQPKIPGFDERTIIVVV</sequence>
<organism evidence="1 2">
    <name type="scientific">Mycena alexandri</name>
    <dbReference type="NCBI Taxonomy" id="1745969"/>
    <lineage>
        <taxon>Eukaryota</taxon>
        <taxon>Fungi</taxon>
        <taxon>Dikarya</taxon>
        <taxon>Basidiomycota</taxon>
        <taxon>Agaricomycotina</taxon>
        <taxon>Agaricomycetes</taxon>
        <taxon>Agaricomycetidae</taxon>
        <taxon>Agaricales</taxon>
        <taxon>Marasmiineae</taxon>
        <taxon>Mycenaceae</taxon>
        <taxon>Mycena</taxon>
    </lineage>
</organism>
<comment type="caution">
    <text evidence="1">The sequence shown here is derived from an EMBL/GenBank/DDBJ whole genome shotgun (WGS) entry which is preliminary data.</text>
</comment>
<reference evidence="1" key="1">
    <citation type="submission" date="2023-03" db="EMBL/GenBank/DDBJ databases">
        <title>Massive genome expansion in bonnet fungi (Mycena s.s.) driven by repeated elements and novel gene families across ecological guilds.</title>
        <authorList>
            <consortium name="Lawrence Berkeley National Laboratory"/>
            <person name="Harder C.B."/>
            <person name="Miyauchi S."/>
            <person name="Viragh M."/>
            <person name="Kuo A."/>
            <person name="Thoen E."/>
            <person name="Andreopoulos B."/>
            <person name="Lu D."/>
            <person name="Skrede I."/>
            <person name="Drula E."/>
            <person name="Henrissat B."/>
            <person name="Morin E."/>
            <person name="Kohler A."/>
            <person name="Barry K."/>
            <person name="LaButti K."/>
            <person name="Morin E."/>
            <person name="Salamov A."/>
            <person name="Lipzen A."/>
            <person name="Mereny Z."/>
            <person name="Hegedus B."/>
            <person name="Baldrian P."/>
            <person name="Stursova M."/>
            <person name="Weitz H."/>
            <person name="Taylor A."/>
            <person name="Grigoriev I.V."/>
            <person name="Nagy L.G."/>
            <person name="Martin F."/>
            <person name="Kauserud H."/>
        </authorList>
    </citation>
    <scope>NUCLEOTIDE SEQUENCE</scope>
    <source>
        <strain evidence="1">CBHHK200</strain>
    </source>
</reference>
<accession>A0AAD6X798</accession>
<protein>
    <submittedName>
        <fullName evidence="1">Uncharacterized protein</fullName>
    </submittedName>
</protein>
<dbReference type="EMBL" id="JARJCM010000037">
    <property type="protein sequence ID" value="KAJ7037551.1"/>
    <property type="molecule type" value="Genomic_DNA"/>
</dbReference>
<proteinExistence type="predicted"/>
<dbReference type="AlphaFoldDB" id="A0AAD6X798"/>